<evidence type="ECO:0000313" key="10">
    <source>
        <dbReference type="EMBL" id="OGM76411.1"/>
    </source>
</evidence>
<evidence type="ECO:0000313" key="11">
    <source>
        <dbReference type="Proteomes" id="UP000177855"/>
    </source>
</evidence>
<dbReference type="STRING" id="1802532.A2210_00180"/>
<comment type="similarity">
    <text evidence="3 7">Belongs to the NAD(P)-dependent epimerase/dehydratase family. dTDP-glucose dehydratase subfamily.</text>
</comment>
<comment type="cofactor">
    <cofactor evidence="2 7">
        <name>NAD(+)</name>
        <dbReference type="ChEBI" id="CHEBI:57540"/>
    </cofactor>
</comment>
<dbReference type="PANTHER" id="PTHR43000">
    <property type="entry name" value="DTDP-D-GLUCOSE 4,6-DEHYDRATASE-RELATED"/>
    <property type="match status" value="1"/>
</dbReference>
<keyword evidence="5" id="KW-0520">NAD</keyword>
<evidence type="ECO:0000256" key="2">
    <source>
        <dbReference type="ARBA" id="ARBA00001911"/>
    </source>
</evidence>
<dbReference type="NCBIfam" id="TIGR01181">
    <property type="entry name" value="dTDP_gluc_dehyt"/>
    <property type="match status" value="1"/>
</dbReference>
<evidence type="ECO:0000259" key="9">
    <source>
        <dbReference type="Pfam" id="PF16363"/>
    </source>
</evidence>
<dbReference type="InterPro" id="IPR016040">
    <property type="entry name" value="NAD(P)-bd_dom"/>
</dbReference>
<proteinExistence type="inferred from homology"/>
<dbReference type="InterPro" id="IPR020904">
    <property type="entry name" value="Sc_DH/Rdtase_CS"/>
</dbReference>
<dbReference type="Gene3D" id="3.90.25.10">
    <property type="entry name" value="UDP-galactose 4-epimerase, domain 1"/>
    <property type="match status" value="1"/>
</dbReference>
<keyword evidence="6 7" id="KW-0456">Lyase</keyword>
<evidence type="ECO:0000256" key="1">
    <source>
        <dbReference type="ARBA" id="ARBA00001539"/>
    </source>
</evidence>
<dbReference type="GO" id="GO:0009225">
    <property type="term" value="P:nucleotide-sugar metabolic process"/>
    <property type="evidence" value="ECO:0007669"/>
    <property type="project" value="InterPro"/>
</dbReference>
<organism evidence="10 11">
    <name type="scientific">Candidatus Woesebacteria bacterium RIFOXYA1_FULL_40_18</name>
    <dbReference type="NCBI Taxonomy" id="1802532"/>
    <lineage>
        <taxon>Bacteria</taxon>
        <taxon>Candidatus Woeseibacteriota</taxon>
    </lineage>
</organism>
<dbReference type="GO" id="GO:0008460">
    <property type="term" value="F:dTDP-glucose 4,6-dehydratase activity"/>
    <property type="evidence" value="ECO:0007669"/>
    <property type="project" value="UniProtKB-EC"/>
</dbReference>
<name>A0A1F8CJI7_9BACT</name>
<dbReference type="Proteomes" id="UP000177855">
    <property type="component" value="Unassembled WGS sequence"/>
</dbReference>
<evidence type="ECO:0000256" key="3">
    <source>
        <dbReference type="ARBA" id="ARBA00008178"/>
    </source>
</evidence>
<dbReference type="PROSITE" id="PS00061">
    <property type="entry name" value="ADH_SHORT"/>
    <property type="match status" value="1"/>
</dbReference>
<dbReference type="InterPro" id="IPR005888">
    <property type="entry name" value="dTDP_Gluc_deHydtase"/>
</dbReference>
<reference evidence="10 11" key="1">
    <citation type="journal article" date="2016" name="Nat. Commun.">
        <title>Thousands of microbial genomes shed light on interconnected biogeochemical processes in an aquifer system.</title>
        <authorList>
            <person name="Anantharaman K."/>
            <person name="Brown C.T."/>
            <person name="Hug L.A."/>
            <person name="Sharon I."/>
            <person name="Castelle C.J."/>
            <person name="Probst A.J."/>
            <person name="Thomas B.C."/>
            <person name="Singh A."/>
            <person name="Wilkins M.J."/>
            <person name="Karaoz U."/>
            <person name="Brodie E.L."/>
            <person name="Williams K.H."/>
            <person name="Hubbard S.S."/>
            <person name="Banfield J.F."/>
        </authorList>
    </citation>
    <scope>NUCLEOTIDE SEQUENCE [LARGE SCALE GENOMIC DNA]</scope>
</reference>
<protein>
    <recommendedName>
        <fullName evidence="4 7">dTDP-glucose 4,6-dehydratase</fullName>
        <ecNumber evidence="4 7">4.2.1.46</ecNumber>
    </recommendedName>
</protein>
<dbReference type="InterPro" id="IPR036291">
    <property type="entry name" value="NAD(P)-bd_dom_sf"/>
</dbReference>
<sequence>MKILVTGGAGFIGSNFVHYWVEKYPKDEIVVLDKLTYAGHKENLSGLPIKFIKGDICDPEVVSRAIKGVDVVAHFAAETHVDRSVLGPGVFIQTNVVGTQVLLQNSLVEGVKLFHHVSTDEVFGSLPLNRPDLKFSEISSYNPHSPYSASKAASDHLVRAWHETYGLPVTISNTSNNYGPWQDREKFIPRFIANLVIGEKLPLMGKGENVRDWIYVEDHCRAIDMIIHAALKDEKIMGETFCVGGDSERTNLQVTKEILRLMGKDETWIKPIEHRLGHDARYAIDSSKIRKMLRWKPEHNFEEWLDRTVKWYVDNKDWWQPLKEGRPNVDPEAQRQRLRKES</sequence>
<dbReference type="SUPFAM" id="SSF51735">
    <property type="entry name" value="NAD(P)-binding Rossmann-fold domains"/>
    <property type="match status" value="1"/>
</dbReference>
<dbReference type="AlphaFoldDB" id="A0A1F8CJI7"/>
<comment type="caution">
    <text evidence="10">The sequence shown here is derived from an EMBL/GenBank/DDBJ whole genome shotgun (WGS) entry which is preliminary data.</text>
</comment>
<dbReference type="EC" id="4.2.1.46" evidence="4 7"/>
<dbReference type="EMBL" id="MGHS01000029">
    <property type="protein sequence ID" value="OGM76411.1"/>
    <property type="molecule type" value="Genomic_DNA"/>
</dbReference>
<evidence type="ECO:0000256" key="5">
    <source>
        <dbReference type="ARBA" id="ARBA00023027"/>
    </source>
</evidence>
<evidence type="ECO:0000256" key="6">
    <source>
        <dbReference type="ARBA" id="ARBA00023239"/>
    </source>
</evidence>
<evidence type="ECO:0000256" key="7">
    <source>
        <dbReference type="RuleBase" id="RU004473"/>
    </source>
</evidence>
<dbReference type="Gene3D" id="3.40.50.720">
    <property type="entry name" value="NAD(P)-binding Rossmann-like Domain"/>
    <property type="match status" value="1"/>
</dbReference>
<gene>
    <name evidence="10" type="ORF">A2210_00180</name>
</gene>
<accession>A0A1F8CJI7</accession>
<feature type="domain" description="NAD(P)-binding" evidence="9">
    <location>
        <begin position="4"/>
        <end position="307"/>
    </location>
</feature>
<feature type="region of interest" description="Disordered" evidence="8">
    <location>
        <begin position="323"/>
        <end position="342"/>
    </location>
</feature>
<comment type="catalytic activity">
    <reaction evidence="1 7">
        <text>dTDP-alpha-D-glucose = dTDP-4-dehydro-6-deoxy-alpha-D-glucose + H2O</text>
        <dbReference type="Rhea" id="RHEA:17221"/>
        <dbReference type="ChEBI" id="CHEBI:15377"/>
        <dbReference type="ChEBI" id="CHEBI:57477"/>
        <dbReference type="ChEBI" id="CHEBI:57649"/>
        <dbReference type="EC" id="4.2.1.46"/>
    </reaction>
</comment>
<dbReference type="CDD" id="cd05246">
    <property type="entry name" value="dTDP_GD_SDR_e"/>
    <property type="match status" value="1"/>
</dbReference>
<evidence type="ECO:0000256" key="4">
    <source>
        <dbReference type="ARBA" id="ARBA00011990"/>
    </source>
</evidence>
<dbReference type="Pfam" id="PF16363">
    <property type="entry name" value="GDP_Man_Dehyd"/>
    <property type="match status" value="1"/>
</dbReference>
<evidence type="ECO:0000256" key="8">
    <source>
        <dbReference type="SAM" id="MobiDB-lite"/>
    </source>
</evidence>